<evidence type="ECO:0000313" key="3">
    <source>
        <dbReference type="Proteomes" id="UP000029120"/>
    </source>
</evidence>
<dbReference type="GO" id="GO:0005829">
    <property type="term" value="C:cytosol"/>
    <property type="evidence" value="ECO:0007669"/>
    <property type="project" value="TreeGrafter"/>
</dbReference>
<proteinExistence type="predicted"/>
<protein>
    <recommendedName>
        <fullName evidence="1">TELO2 ARM repeat domain-containing protein</fullName>
    </recommendedName>
</protein>
<accession>A0A087GRF1</accession>
<dbReference type="AlphaFoldDB" id="A0A087GRF1"/>
<organism evidence="2 3">
    <name type="scientific">Arabis alpina</name>
    <name type="common">Alpine rock-cress</name>
    <dbReference type="NCBI Taxonomy" id="50452"/>
    <lineage>
        <taxon>Eukaryota</taxon>
        <taxon>Viridiplantae</taxon>
        <taxon>Streptophyta</taxon>
        <taxon>Embryophyta</taxon>
        <taxon>Tracheophyta</taxon>
        <taxon>Spermatophyta</taxon>
        <taxon>Magnoliopsida</taxon>
        <taxon>eudicotyledons</taxon>
        <taxon>Gunneridae</taxon>
        <taxon>Pentapetalae</taxon>
        <taxon>rosids</taxon>
        <taxon>malvids</taxon>
        <taxon>Brassicales</taxon>
        <taxon>Brassicaceae</taxon>
        <taxon>Arabideae</taxon>
        <taxon>Arabis</taxon>
    </lineage>
</organism>
<dbReference type="OrthoDB" id="1748112at2759"/>
<sequence>MLTCYVFSSSSLFLCFLRRYQRRFESKLRFDSEAREIVEEEVRRVVEQVEELHDSAPSFVSSSSQEELLILDLLFSEVTPHVLAHVRRLLNSKKGSVEIETFQLDPTPHIWSRTMEAVTDPYAVEKMAEQLLHQLYAEHSSDVEAFWTIWTLFHCNVKHQASVRQATCFLWQLDSLFRYPCLLSQLPC</sequence>
<dbReference type="GO" id="GO:0051879">
    <property type="term" value="F:Hsp90 protein binding"/>
    <property type="evidence" value="ECO:0007669"/>
    <property type="project" value="TreeGrafter"/>
</dbReference>
<dbReference type="PANTHER" id="PTHR15830">
    <property type="entry name" value="TELOMERE LENGTH REGULATION PROTEIN TEL2 FAMILY MEMBER"/>
    <property type="match status" value="1"/>
</dbReference>
<keyword evidence="3" id="KW-1185">Reference proteome</keyword>
<evidence type="ECO:0000259" key="1">
    <source>
        <dbReference type="Pfam" id="PF25320"/>
    </source>
</evidence>
<dbReference type="EMBL" id="CM002874">
    <property type="protein sequence ID" value="KFK32453.1"/>
    <property type="molecule type" value="Genomic_DNA"/>
</dbReference>
<dbReference type="Proteomes" id="UP000029120">
    <property type="component" value="Chromosome 6"/>
</dbReference>
<reference evidence="3" key="1">
    <citation type="journal article" date="2015" name="Nat. Plants">
        <title>Genome expansion of Arabis alpina linked with retrotransposition and reduced symmetric DNA methylation.</title>
        <authorList>
            <person name="Willing E.M."/>
            <person name="Rawat V."/>
            <person name="Mandakova T."/>
            <person name="Maumus F."/>
            <person name="James G.V."/>
            <person name="Nordstroem K.J."/>
            <person name="Becker C."/>
            <person name="Warthmann N."/>
            <person name="Chica C."/>
            <person name="Szarzynska B."/>
            <person name="Zytnicki M."/>
            <person name="Albani M.C."/>
            <person name="Kiefer C."/>
            <person name="Bergonzi S."/>
            <person name="Castaings L."/>
            <person name="Mateos J.L."/>
            <person name="Berns M.C."/>
            <person name="Bujdoso N."/>
            <person name="Piofczyk T."/>
            <person name="de Lorenzo L."/>
            <person name="Barrero-Sicilia C."/>
            <person name="Mateos I."/>
            <person name="Piednoel M."/>
            <person name="Hagmann J."/>
            <person name="Chen-Min-Tao R."/>
            <person name="Iglesias-Fernandez R."/>
            <person name="Schuster S.C."/>
            <person name="Alonso-Blanco C."/>
            <person name="Roudier F."/>
            <person name="Carbonero P."/>
            <person name="Paz-Ares J."/>
            <person name="Davis S.J."/>
            <person name="Pecinka A."/>
            <person name="Quesneville H."/>
            <person name="Colot V."/>
            <person name="Lysak M.A."/>
            <person name="Weigel D."/>
            <person name="Coupland G."/>
            <person name="Schneeberger K."/>
        </authorList>
    </citation>
    <scope>NUCLEOTIDE SEQUENCE [LARGE SCALE GENOMIC DNA]</scope>
    <source>
        <strain evidence="3">cv. Pajares</strain>
    </source>
</reference>
<gene>
    <name evidence="2" type="ordered locus">AALP_Aa6g243900</name>
</gene>
<dbReference type="Gramene" id="KFK32453">
    <property type="protein sequence ID" value="KFK32453"/>
    <property type="gene ID" value="AALP_AA6G243900"/>
</dbReference>
<evidence type="ECO:0000313" key="2">
    <source>
        <dbReference type="EMBL" id="KFK32453.1"/>
    </source>
</evidence>
<dbReference type="GO" id="GO:0051083">
    <property type="term" value="P:'de novo' cotranslational protein folding"/>
    <property type="evidence" value="ECO:0007669"/>
    <property type="project" value="TreeGrafter"/>
</dbReference>
<name>A0A087GRF1_ARAAL</name>
<dbReference type="InterPro" id="IPR057348">
    <property type="entry name" value="TELO2_ARM"/>
</dbReference>
<dbReference type="GO" id="GO:0042162">
    <property type="term" value="F:telomeric DNA binding"/>
    <property type="evidence" value="ECO:0007669"/>
    <property type="project" value="TreeGrafter"/>
</dbReference>
<dbReference type="PANTHER" id="PTHR15830:SF10">
    <property type="entry name" value="TELOMERE LENGTH REGULATION PROTEIN TEL2 HOMOLOG"/>
    <property type="match status" value="1"/>
</dbReference>
<dbReference type="Pfam" id="PF25320">
    <property type="entry name" value="TELO2_ARM"/>
    <property type="match status" value="1"/>
</dbReference>
<feature type="domain" description="TELO2 ARM repeat" evidence="1">
    <location>
        <begin position="72"/>
        <end position="166"/>
    </location>
</feature>
<dbReference type="InterPro" id="IPR051970">
    <property type="entry name" value="TEL2_Regulation"/>
</dbReference>